<dbReference type="Gene3D" id="3.90.79.10">
    <property type="entry name" value="Nucleoside Triphosphate Pyrophosphohydrolase"/>
    <property type="match status" value="1"/>
</dbReference>
<reference evidence="5 6" key="1">
    <citation type="submission" date="2020-07" db="EMBL/GenBank/DDBJ databases">
        <title>Fungal Genomes of the International Space Station.</title>
        <authorList>
            <person name="Seuylemezian A."/>
            <person name="Singh N.K."/>
            <person name="Wood J."/>
            <person name="Venkateswaran K."/>
        </authorList>
    </citation>
    <scope>NUCLEOTIDE SEQUENCE [LARGE SCALE GENOMIC DNA]</scope>
    <source>
        <strain evidence="5 6">PL-B2</strain>
    </source>
</reference>
<comment type="similarity">
    <text evidence="3">Belongs to the Nudix hydrolase family.</text>
</comment>
<keyword evidence="6" id="KW-1185">Reference proteome</keyword>
<evidence type="ECO:0000259" key="4">
    <source>
        <dbReference type="PROSITE" id="PS51462"/>
    </source>
</evidence>
<dbReference type="InterPro" id="IPR020476">
    <property type="entry name" value="Nudix_hydrolase"/>
</dbReference>
<evidence type="ECO:0000256" key="1">
    <source>
        <dbReference type="ARBA" id="ARBA00001946"/>
    </source>
</evidence>
<comment type="caution">
    <text evidence="5">The sequence shown here is derived from an EMBL/GenBank/DDBJ whole genome shotgun (WGS) entry which is preliminary data.</text>
</comment>
<comment type="cofactor">
    <cofactor evidence="1">
        <name>Mg(2+)</name>
        <dbReference type="ChEBI" id="CHEBI:18420"/>
    </cofactor>
</comment>
<dbReference type="PROSITE" id="PS51462">
    <property type="entry name" value="NUDIX"/>
    <property type="match status" value="1"/>
</dbReference>
<dbReference type="PRINTS" id="PR00502">
    <property type="entry name" value="NUDIXFAMILY"/>
</dbReference>
<dbReference type="SUPFAM" id="SSF55811">
    <property type="entry name" value="Nudix"/>
    <property type="match status" value="1"/>
</dbReference>
<dbReference type="CDD" id="cd04676">
    <property type="entry name" value="NUDIX_Hydrolase"/>
    <property type="match status" value="1"/>
</dbReference>
<feature type="domain" description="Nudix hydrolase" evidence="4">
    <location>
        <begin position="19"/>
        <end position="150"/>
    </location>
</feature>
<dbReference type="EMBL" id="JACWFH010000024">
    <property type="protein sequence ID" value="MBY0098435.1"/>
    <property type="molecule type" value="Genomic_DNA"/>
</dbReference>
<evidence type="ECO:0000256" key="3">
    <source>
        <dbReference type="RuleBase" id="RU003476"/>
    </source>
</evidence>
<dbReference type="InterPro" id="IPR020084">
    <property type="entry name" value="NUDIX_hydrolase_CS"/>
</dbReference>
<dbReference type="PROSITE" id="PS00893">
    <property type="entry name" value="NUDIX_BOX"/>
    <property type="match status" value="1"/>
</dbReference>
<evidence type="ECO:0000313" key="5">
    <source>
        <dbReference type="EMBL" id="MBY0098435.1"/>
    </source>
</evidence>
<dbReference type="InterPro" id="IPR015797">
    <property type="entry name" value="NUDIX_hydrolase-like_dom_sf"/>
</dbReference>
<evidence type="ECO:0000256" key="2">
    <source>
        <dbReference type="ARBA" id="ARBA00022801"/>
    </source>
</evidence>
<protein>
    <submittedName>
        <fullName evidence="5">NUDIX domain-containing protein</fullName>
    </submittedName>
</protein>
<dbReference type="Proteomes" id="UP000769780">
    <property type="component" value="Unassembled WGS sequence"/>
</dbReference>
<name>A0ABS7K8N4_9BACI</name>
<gene>
    <name evidence="5" type="ORF">H0185_16745</name>
</gene>
<dbReference type="PANTHER" id="PTHR43046">
    <property type="entry name" value="GDP-MANNOSE MANNOSYL HYDROLASE"/>
    <property type="match status" value="1"/>
</dbReference>
<accession>A0ABS7K8N4</accession>
<dbReference type="RefSeq" id="WP_221874658.1">
    <property type="nucleotide sequence ID" value="NZ_JACWFH010000024.1"/>
</dbReference>
<evidence type="ECO:0000313" key="6">
    <source>
        <dbReference type="Proteomes" id="UP000769780"/>
    </source>
</evidence>
<sequence>MGMSTYYKKLREKVGNQLIFMPSVAGIIRNESGEILFQNKGNGEKWSLPAGAIEPGESPAVALVREVWEETGLHVVPTEIIGVFGGKDFRYTYPNGNQVEYNVFMFECDVRDGVLNPIDQETAELRYFQPENMPELALPYPKGLFINKNRSTYFN</sequence>
<proteinExistence type="inferred from homology"/>
<keyword evidence="2 3" id="KW-0378">Hydrolase</keyword>
<dbReference type="Pfam" id="PF00293">
    <property type="entry name" value="NUDIX"/>
    <property type="match status" value="1"/>
</dbReference>
<organism evidence="5 6">
    <name type="scientific">Mesobacillus maritimus</name>
    <dbReference type="NCBI Taxonomy" id="1643336"/>
    <lineage>
        <taxon>Bacteria</taxon>
        <taxon>Bacillati</taxon>
        <taxon>Bacillota</taxon>
        <taxon>Bacilli</taxon>
        <taxon>Bacillales</taxon>
        <taxon>Bacillaceae</taxon>
        <taxon>Mesobacillus</taxon>
    </lineage>
</organism>
<dbReference type="InterPro" id="IPR000086">
    <property type="entry name" value="NUDIX_hydrolase_dom"/>
</dbReference>
<dbReference type="PANTHER" id="PTHR43046:SF2">
    <property type="entry name" value="8-OXO-DGTP DIPHOSPHATASE-RELATED"/>
    <property type="match status" value="1"/>
</dbReference>